<dbReference type="RefSeq" id="WP_186960434.1">
    <property type="nucleotide sequence ID" value="NZ_JACOOI010000020.1"/>
</dbReference>
<protein>
    <submittedName>
        <fullName evidence="3">DUF3823 domain-containing protein</fullName>
    </submittedName>
</protein>
<gene>
    <name evidence="3" type="ORF">H8S77_16930</name>
</gene>
<evidence type="ECO:0000256" key="1">
    <source>
        <dbReference type="SAM" id="SignalP"/>
    </source>
</evidence>
<evidence type="ECO:0000313" key="3">
    <source>
        <dbReference type="EMBL" id="MBC5644565.1"/>
    </source>
</evidence>
<accession>A0ABR7E492</accession>
<dbReference type="Gene3D" id="2.60.40.2060">
    <property type="match status" value="1"/>
</dbReference>
<keyword evidence="1" id="KW-0732">Signal</keyword>
<proteinExistence type="predicted"/>
<organism evidence="3 4">
    <name type="scientific">Parabacteroides segnis</name>
    <dbReference type="NCBI Taxonomy" id="2763058"/>
    <lineage>
        <taxon>Bacteria</taxon>
        <taxon>Pseudomonadati</taxon>
        <taxon>Bacteroidota</taxon>
        <taxon>Bacteroidia</taxon>
        <taxon>Bacteroidales</taxon>
        <taxon>Tannerellaceae</taxon>
        <taxon>Parabacteroides</taxon>
    </lineage>
</organism>
<dbReference type="Gene3D" id="2.60.40.1120">
    <property type="entry name" value="Carboxypeptidase-like, regulatory domain"/>
    <property type="match status" value="1"/>
</dbReference>
<dbReference type="Proteomes" id="UP000644010">
    <property type="component" value="Unassembled WGS sequence"/>
</dbReference>
<dbReference type="InterPro" id="IPR024278">
    <property type="entry name" value="DUF3823_N"/>
</dbReference>
<feature type="domain" description="DUF3823" evidence="2">
    <location>
        <begin position="34"/>
        <end position="119"/>
    </location>
</feature>
<comment type="caution">
    <text evidence="3">The sequence shown here is derived from an EMBL/GenBank/DDBJ whole genome shotgun (WGS) entry which is preliminary data.</text>
</comment>
<sequence>MKRISLLMCMMFALGMMSCGDIDNMDGPDAAIFGCLIDDVTGKPLITEQPNGFRIKMVETSWSESATPEYFWGKADGTFKNTKIFSATYDVQPVEGAFFPVDPVSVKIKKSENIDFRVTPCLSIHPNRIEIVGDAIQVEWNISRPKVGDKILDTRVFVVHDNPNVGTNYFTTALSPIIDLSSVSDEEALSATYKQTITGLTKGKTYYVKIGARTNNSSKRYNFAETVKLEY</sequence>
<name>A0ABR7E492_9BACT</name>
<dbReference type="Pfam" id="PF12866">
    <property type="entry name" value="DUF3823"/>
    <property type="match status" value="1"/>
</dbReference>
<feature type="signal peptide" evidence="1">
    <location>
        <begin position="1"/>
        <end position="21"/>
    </location>
</feature>
<dbReference type="PROSITE" id="PS51257">
    <property type="entry name" value="PROKAR_LIPOPROTEIN"/>
    <property type="match status" value="1"/>
</dbReference>
<evidence type="ECO:0000259" key="2">
    <source>
        <dbReference type="Pfam" id="PF12866"/>
    </source>
</evidence>
<dbReference type="EMBL" id="JACOOI010000020">
    <property type="protein sequence ID" value="MBC5644565.1"/>
    <property type="molecule type" value="Genomic_DNA"/>
</dbReference>
<feature type="chain" id="PRO_5047091376" evidence="1">
    <location>
        <begin position="22"/>
        <end position="231"/>
    </location>
</feature>
<keyword evidence="4" id="KW-1185">Reference proteome</keyword>
<reference evidence="3 4" key="1">
    <citation type="submission" date="2020-08" db="EMBL/GenBank/DDBJ databases">
        <title>Genome public.</title>
        <authorList>
            <person name="Liu C."/>
            <person name="Sun Q."/>
        </authorList>
    </citation>
    <scope>NUCLEOTIDE SEQUENCE [LARGE SCALE GENOMIC DNA]</scope>
    <source>
        <strain evidence="3 4">BX2</strain>
    </source>
</reference>
<evidence type="ECO:0000313" key="4">
    <source>
        <dbReference type="Proteomes" id="UP000644010"/>
    </source>
</evidence>